<evidence type="ECO:0000313" key="2">
    <source>
        <dbReference type="EMBL" id="GGL63137.1"/>
    </source>
</evidence>
<dbReference type="RefSeq" id="WP_166753973.1">
    <property type="nucleotide sequence ID" value="NZ_BAABJU010000010.1"/>
</dbReference>
<protein>
    <submittedName>
        <fullName evidence="3">Nitroreductase</fullName>
    </submittedName>
</protein>
<dbReference type="EMBL" id="JAAMPA010000001">
    <property type="protein sequence ID" value="NIH66377.1"/>
    <property type="molecule type" value="Genomic_DNA"/>
</dbReference>
<evidence type="ECO:0000313" key="5">
    <source>
        <dbReference type="Proteomes" id="UP000648663"/>
    </source>
</evidence>
<dbReference type="GO" id="GO:0016491">
    <property type="term" value="F:oxidoreductase activity"/>
    <property type="evidence" value="ECO:0007669"/>
    <property type="project" value="InterPro"/>
</dbReference>
<evidence type="ECO:0000313" key="3">
    <source>
        <dbReference type="EMBL" id="NIH66377.1"/>
    </source>
</evidence>
<proteinExistence type="predicted"/>
<comment type="caution">
    <text evidence="3">The sequence shown here is derived from an EMBL/GenBank/DDBJ whole genome shotgun (WGS) entry which is preliminary data.</text>
</comment>
<dbReference type="EMBL" id="BMMI01000003">
    <property type="protein sequence ID" value="GGL63137.1"/>
    <property type="molecule type" value="Genomic_DNA"/>
</dbReference>
<name>A0A846LFJ3_9ACTN</name>
<dbReference type="CDD" id="cd02062">
    <property type="entry name" value="Nitro_FMN_reductase"/>
    <property type="match status" value="1"/>
</dbReference>
<organism evidence="3 4">
    <name type="scientific">Modestobacter marinus</name>
    <dbReference type="NCBI Taxonomy" id="477641"/>
    <lineage>
        <taxon>Bacteria</taxon>
        <taxon>Bacillati</taxon>
        <taxon>Actinomycetota</taxon>
        <taxon>Actinomycetes</taxon>
        <taxon>Geodermatophilales</taxon>
        <taxon>Geodermatophilaceae</taxon>
        <taxon>Modestobacter</taxon>
    </lineage>
</organism>
<dbReference type="Pfam" id="PF00881">
    <property type="entry name" value="Nitroreductase"/>
    <property type="match status" value="1"/>
</dbReference>
<reference evidence="2" key="4">
    <citation type="submission" date="2024-05" db="EMBL/GenBank/DDBJ databases">
        <authorList>
            <person name="Sun Q."/>
            <person name="Zhou Y."/>
        </authorList>
    </citation>
    <scope>NUCLEOTIDE SEQUENCE</scope>
    <source>
        <strain evidence="2">CGMCC 4.5581</strain>
    </source>
</reference>
<dbReference type="AlphaFoldDB" id="A0A846LFJ3"/>
<dbReference type="Proteomes" id="UP000648663">
    <property type="component" value="Unassembled WGS sequence"/>
</dbReference>
<evidence type="ECO:0000313" key="4">
    <source>
        <dbReference type="Proteomes" id="UP000552836"/>
    </source>
</evidence>
<reference evidence="2" key="1">
    <citation type="journal article" date="2014" name="Int. J. Syst. Evol. Microbiol.">
        <title>Complete genome of a new Firmicutes species belonging to the dominant human colonic microbiota ('Ruminococcus bicirculans') reveals two chromosomes and a selective capacity to utilize plant glucans.</title>
        <authorList>
            <consortium name="NISC Comparative Sequencing Program"/>
            <person name="Wegmann U."/>
            <person name="Louis P."/>
            <person name="Goesmann A."/>
            <person name="Henrissat B."/>
            <person name="Duncan S.H."/>
            <person name="Flint H.J."/>
        </authorList>
    </citation>
    <scope>NUCLEOTIDE SEQUENCE</scope>
    <source>
        <strain evidence="2">CGMCC 4.5581</strain>
    </source>
</reference>
<evidence type="ECO:0000259" key="1">
    <source>
        <dbReference type="Pfam" id="PF00881"/>
    </source>
</evidence>
<accession>A0A846LFJ3</accession>
<dbReference type="Proteomes" id="UP000552836">
    <property type="component" value="Unassembled WGS sequence"/>
</dbReference>
<sequence>MELLRPDPARIARLAGLQNGNAGFRDQIPCLLVVTVDAKLFAGAGERNQRWVDGGLYAMSLVWALHAQGVASCMLNWSVGHAQSRRLRGAAGIPDHLDVVTLVAAGHPRDGLRVARSPRRPVDEVLHSDLS</sequence>
<dbReference type="Gene3D" id="3.40.109.10">
    <property type="entry name" value="NADH Oxidase"/>
    <property type="match status" value="1"/>
</dbReference>
<keyword evidence="5" id="KW-1185">Reference proteome</keyword>
<reference evidence="3 4" key="3">
    <citation type="submission" date="2020-02" db="EMBL/GenBank/DDBJ databases">
        <title>Sequencing the genomes of 1000 actinobacteria strains.</title>
        <authorList>
            <person name="Klenk H.-P."/>
        </authorList>
    </citation>
    <scope>NUCLEOTIDE SEQUENCE [LARGE SCALE GENOMIC DNA]</scope>
    <source>
        <strain evidence="3 4">DSM 45201</strain>
    </source>
</reference>
<dbReference type="InterPro" id="IPR029479">
    <property type="entry name" value="Nitroreductase"/>
</dbReference>
<reference evidence="5" key="2">
    <citation type="journal article" date="2019" name="Int. J. Syst. Evol. Microbiol.">
        <title>The Global Catalogue of Microorganisms (GCM) 10K type strain sequencing project: providing services to taxonomists for standard genome sequencing and annotation.</title>
        <authorList>
            <consortium name="The Broad Institute Genomics Platform"/>
            <consortium name="The Broad Institute Genome Sequencing Center for Infectious Disease"/>
            <person name="Wu L."/>
            <person name="Ma J."/>
        </authorList>
    </citation>
    <scope>NUCLEOTIDE SEQUENCE [LARGE SCALE GENOMIC DNA]</scope>
    <source>
        <strain evidence="5">CGMCC 4.5581</strain>
    </source>
</reference>
<gene>
    <name evidence="3" type="ORF">FB380_000823</name>
    <name evidence="2" type="ORF">GCM10011589_19220</name>
</gene>
<dbReference type="InterPro" id="IPR000415">
    <property type="entry name" value="Nitroreductase-like"/>
</dbReference>
<feature type="domain" description="Nitroreductase" evidence="1">
    <location>
        <begin position="17"/>
        <end position="107"/>
    </location>
</feature>
<dbReference type="SUPFAM" id="SSF55469">
    <property type="entry name" value="FMN-dependent nitroreductase-like"/>
    <property type="match status" value="1"/>
</dbReference>